<dbReference type="AlphaFoldDB" id="A0A7J7IEH6"/>
<evidence type="ECO:0000313" key="2">
    <source>
        <dbReference type="EMBL" id="KAF6001492.1"/>
    </source>
</evidence>
<dbReference type="InterPro" id="IPR009286">
    <property type="entry name" value="Ins_P5_2-kin"/>
</dbReference>
<comment type="function">
    <text evidence="1">Phosphorylates Ins(1,3,4,5,6)P5 at position 2 to form Ins(1,2,3,4,5,6)P6 (InsP6 or phytate).</text>
</comment>
<dbReference type="Pfam" id="PF06090">
    <property type="entry name" value="Ins_P5_2-kin"/>
    <property type="match status" value="1"/>
</dbReference>
<comment type="catalytic activity">
    <reaction evidence="1">
        <text>1D-myo-inositol 1,3,4,5,6-pentakisphosphate + ATP = 1D-myo-inositol hexakisphosphate + ADP + H(+)</text>
        <dbReference type="Rhea" id="RHEA:20313"/>
        <dbReference type="ChEBI" id="CHEBI:15378"/>
        <dbReference type="ChEBI" id="CHEBI:30616"/>
        <dbReference type="ChEBI" id="CHEBI:57733"/>
        <dbReference type="ChEBI" id="CHEBI:58130"/>
        <dbReference type="ChEBI" id="CHEBI:456216"/>
        <dbReference type="EC" id="2.7.1.158"/>
    </reaction>
</comment>
<comment type="domain">
    <text evidence="1">The EXKPK motif is conserved in inositol-pentakisphosphate 2-kinases of both family 1 and 2.</text>
</comment>
<reference evidence="2 3" key="1">
    <citation type="journal article" date="2020" name="J. Phycol.">
        <title>Comparative genome analysis reveals Cyanidiococcus gen. nov., a new extremophilic red algal genus sister to Cyanidioschyzon (Cyanidioschyzonaceae, Rhodophyta).</title>
        <authorList>
            <person name="Liu S.-L."/>
            <person name="Chiang Y.-R."/>
            <person name="Yoon H.S."/>
            <person name="Fu H.-Y."/>
        </authorList>
    </citation>
    <scope>NUCLEOTIDE SEQUENCE [LARGE SCALE GENOMIC DNA]</scope>
    <source>
        <strain evidence="2 3">THAL066</strain>
    </source>
</reference>
<dbReference type="GO" id="GO:0035299">
    <property type="term" value="F:inositol-1,3,4,5,6-pentakisphosphate 2-kinase activity"/>
    <property type="evidence" value="ECO:0007669"/>
    <property type="project" value="UniProtKB-EC"/>
</dbReference>
<accession>A0A7J7IEH6</accession>
<keyword evidence="1" id="KW-0067">ATP-binding</keyword>
<dbReference type="Proteomes" id="UP000530660">
    <property type="component" value="Unassembled WGS sequence"/>
</dbReference>
<name>A0A7J7IEH6_9RHOD</name>
<organism evidence="2 3">
    <name type="scientific">Cyanidiococcus yangmingshanensis</name>
    <dbReference type="NCBI Taxonomy" id="2690220"/>
    <lineage>
        <taxon>Eukaryota</taxon>
        <taxon>Rhodophyta</taxon>
        <taxon>Bangiophyceae</taxon>
        <taxon>Cyanidiales</taxon>
        <taxon>Cyanidiaceae</taxon>
        <taxon>Cyanidiococcus</taxon>
    </lineage>
</organism>
<evidence type="ECO:0000313" key="3">
    <source>
        <dbReference type="Proteomes" id="UP000530660"/>
    </source>
</evidence>
<keyword evidence="1" id="KW-0418">Kinase</keyword>
<comment type="caution">
    <text evidence="2">The sequence shown here is derived from an EMBL/GenBank/DDBJ whole genome shotgun (WGS) entry which is preliminary data.</text>
</comment>
<protein>
    <recommendedName>
        <fullName evidence="1">Inositol-pentakisphosphate 2-kinase</fullName>
        <ecNumber evidence="1">2.7.1.158</ecNumber>
    </recommendedName>
</protein>
<proteinExistence type="predicted"/>
<evidence type="ECO:0000256" key="1">
    <source>
        <dbReference type="RuleBase" id="RU364126"/>
    </source>
</evidence>
<sequence length="320" mass="36674">MKRLDWELVASGASAQLYRSPSLPGQLLRVRCSRALDPEPLRLAIERVFAPFAVPRQRVNDFAEYQPDLLPSGNVDMTNEERVPALTIEIKPKRCGSFRRLQYCASELFGGDALRSRDAVRSLLEGPEELRKLLRMHTGEERHAHAANMKMYPSRPEFVDWLAGVITKSPALALVHRIQKLHPCDHAFVEMLLERETELFAATAQGAYLRSRAGGDERVRWQVGRMLYQRAAAWLIRQQQQHADWSSASVGWSMEPGTDAFYALYSVACIANDCSVLIRIDRYGRALDHWIVDLDFKPFDIERIRRRARTYAPRNCVHET</sequence>
<dbReference type="EC" id="2.7.1.158" evidence="1"/>
<keyword evidence="3" id="KW-1185">Reference proteome</keyword>
<gene>
    <name evidence="2" type="ORF">F1559_002041</name>
</gene>
<keyword evidence="1" id="KW-0808">Transferase</keyword>
<dbReference type="OrthoDB" id="10454807at2759"/>
<keyword evidence="1" id="KW-0547">Nucleotide-binding</keyword>
<dbReference type="EMBL" id="VWRR01000014">
    <property type="protein sequence ID" value="KAF6001492.1"/>
    <property type="molecule type" value="Genomic_DNA"/>
</dbReference>
<dbReference type="GO" id="GO:0005524">
    <property type="term" value="F:ATP binding"/>
    <property type="evidence" value="ECO:0007669"/>
    <property type="project" value="UniProtKB-KW"/>
</dbReference>